<name>A0A1H2XDR3_9FIRM</name>
<dbReference type="EMBL" id="FNNG01000005">
    <property type="protein sequence ID" value="SDW90975.1"/>
    <property type="molecule type" value="Genomic_DNA"/>
</dbReference>
<organism evidence="2 3">
    <name type="scientific">Tepidimicrobium xylanilyticum</name>
    <dbReference type="NCBI Taxonomy" id="1123352"/>
    <lineage>
        <taxon>Bacteria</taxon>
        <taxon>Bacillati</taxon>
        <taxon>Bacillota</taxon>
        <taxon>Tissierellia</taxon>
        <taxon>Tissierellales</taxon>
        <taxon>Tepidimicrobiaceae</taxon>
        <taxon>Tepidimicrobium</taxon>
    </lineage>
</organism>
<protein>
    <submittedName>
        <fullName evidence="2">Uncharacterized protein</fullName>
    </submittedName>
</protein>
<dbReference type="Proteomes" id="UP000198828">
    <property type="component" value="Unassembled WGS sequence"/>
</dbReference>
<feature type="transmembrane region" description="Helical" evidence="1">
    <location>
        <begin position="17"/>
        <end position="42"/>
    </location>
</feature>
<evidence type="ECO:0000256" key="1">
    <source>
        <dbReference type="SAM" id="Phobius"/>
    </source>
</evidence>
<reference evidence="2 3" key="1">
    <citation type="submission" date="2016-10" db="EMBL/GenBank/DDBJ databases">
        <authorList>
            <person name="de Groot N.N."/>
        </authorList>
    </citation>
    <scope>NUCLEOTIDE SEQUENCE [LARGE SCALE GENOMIC DNA]</scope>
    <source>
        <strain evidence="2 3">DSM 23310</strain>
    </source>
</reference>
<evidence type="ECO:0000313" key="2">
    <source>
        <dbReference type="EMBL" id="SDW90975.1"/>
    </source>
</evidence>
<keyword evidence="1" id="KW-0812">Transmembrane</keyword>
<proteinExistence type="predicted"/>
<gene>
    <name evidence="2" type="ORF">SAMN05660923_01414</name>
</gene>
<keyword evidence="3" id="KW-1185">Reference proteome</keyword>
<accession>A0A1H2XDR3</accession>
<dbReference type="AlphaFoldDB" id="A0A1H2XDR3"/>
<keyword evidence="1" id="KW-0472">Membrane</keyword>
<keyword evidence="1" id="KW-1133">Transmembrane helix</keyword>
<sequence length="88" mass="10614">MIELLESFPHNFNLLSLFYFLIFTFYYCPSFPFSLILPPIFLEKIGENFGRKQMFILMETRDYLKEQEFIILGHNISLSNTLPLYEEF</sequence>
<evidence type="ECO:0000313" key="3">
    <source>
        <dbReference type="Proteomes" id="UP000198828"/>
    </source>
</evidence>